<keyword evidence="4" id="KW-0574">Periplasm</keyword>
<evidence type="ECO:0000256" key="4">
    <source>
        <dbReference type="ARBA" id="ARBA00022764"/>
    </source>
</evidence>
<keyword evidence="6" id="KW-1185">Reference proteome</keyword>
<reference evidence="5 6" key="1">
    <citation type="submission" date="2021-03" db="EMBL/GenBank/DDBJ databases">
        <authorList>
            <person name="Gilmore M.S."/>
            <person name="Schwartzman J."/>
            <person name="Van Tyne D."/>
            <person name="Martin M."/>
            <person name="Earl A.M."/>
            <person name="Manson A.L."/>
            <person name="Straub T."/>
            <person name="Salamzade R."/>
            <person name="Saavedra J."/>
            <person name="Lebreton F."/>
            <person name="Prichula J."/>
            <person name="Schaufler K."/>
            <person name="Gaca A."/>
            <person name="Sgardioli B."/>
            <person name="Wagenaar J."/>
            <person name="Strong T."/>
        </authorList>
    </citation>
    <scope>NUCLEOTIDE SEQUENCE [LARGE SCALE GENOMIC DNA]</scope>
    <source>
        <strain evidence="5 6">DIV2402</strain>
    </source>
</reference>
<gene>
    <name evidence="5" type="ORF">DOK78_001269</name>
</gene>
<evidence type="ECO:0000313" key="6">
    <source>
        <dbReference type="Proteomes" id="UP000664701"/>
    </source>
</evidence>
<reference evidence="5 6" key="2">
    <citation type="submission" date="2024-03" db="EMBL/GenBank/DDBJ databases">
        <title>The Genome Sequence of Enterococcus sp. DIV2402.</title>
        <authorList>
            <consortium name="The Broad Institute Genomics Platform"/>
            <consortium name="The Broad Institute Microbial Omics Core"/>
            <consortium name="The Broad Institute Genomic Center for Infectious Diseases"/>
            <person name="Earl A."/>
            <person name="Manson A."/>
            <person name="Gilmore M."/>
            <person name="Schwartman J."/>
            <person name="Shea T."/>
            <person name="Abouelleil A."/>
            <person name="Cao P."/>
            <person name="Chapman S."/>
            <person name="Cusick C."/>
            <person name="Young S."/>
            <person name="Neafsey D."/>
            <person name="Nusbaum C."/>
            <person name="Birren B."/>
        </authorList>
    </citation>
    <scope>NUCLEOTIDE SEQUENCE [LARGE SCALE GENOMIC DNA]</scope>
    <source>
        <strain evidence="5 6">DIV2402</strain>
    </source>
</reference>
<comment type="subcellular location">
    <subcellularLocation>
        <location evidence="1">Periplasm</location>
    </subcellularLocation>
</comment>
<organism evidence="5 6">
    <name type="scientific">Candidatus Enterococcus lowellii</name>
    <dbReference type="NCBI Taxonomy" id="2230877"/>
    <lineage>
        <taxon>Bacteria</taxon>
        <taxon>Bacillati</taxon>
        <taxon>Bacillota</taxon>
        <taxon>Bacilli</taxon>
        <taxon>Lactobacillales</taxon>
        <taxon>Enterococcaceae</taxon>
        <taxon>Enterococcus</taxon>
    </lineage>
</organism>
<accession>A0ABZ2SLB8</accession>
<sequence>MKRLVVFFGGILLVLSILFVSKTWLAKETATVSEASENTVIIFNWGEYIDPELLEAFEKESGYHVIYNTFDSNEAMETKIKQGGTRYDVVFPSESIIPKMIEGDLLVPIDHSKIKGIENLSSFLMNQNFDENNQYSLPYFWGTIGIMVNTDEIEAEAIQKWADLWEPTYQNDILMVDGARESIGIALQAQGLSLNELEKDKIERGVKKLEALRPNVKAVLTDEIKTLMINNDAPIGIGYSGDAAFVMSENPAVEYIVPEDGGAIWTDNFAIPKTVSNLEGAYAFINFMLRPENAKQNAEYVGYATPNEKAKALLPNELTDNAAFYPQPEAMGQMEHYEYLGRDAVEIYNDLFLEWKLGL</sequence>
<evidence type="ECO:0000256" key="3">
    <source>
        <dbReference type="ARBA" id="ARBA00022729"/>
    </source>
</evidence>
<dbReference type="EMBL" id="CP147251">
    <property type="protein sequence ID" value="WYJ76636.1"/>
    <property type="molecule type" value="Genomic_DNA"/>
</dbReference>
<evidence type="ECO:0000256" key="2">
    <source>
        <dbReference type="ARBA" id="ARBA00022448"/>
    </source>
</evidence>
<dbReference type="PANTHER" id="PTHR30222">
    <property type="entry name" value="SPERMIDINE/PUTRESCINE-BINDING PERIPLASMIC PROTEIN"/>
    <property type="match status" value="1"/>
</dbReference>
<dbReference type="SUPFAM" id="SSF53850">
    <property type="entry name" value="Periplasmic binding protein-like II"/>
    <property type="match status" value="1"/>
</dbReference>
<protein>
    <submittedName>
        <fullName evidence="5">Spermidine/putrescine transport system substrate-binding protein</fullName>
    </submittedName>
</protein>
<dbReference type="InterPro" id="IPR006059">
    <property type="entry name" value="SBP"/>
</dbReference>
<dbReference type="PRINTS" id="PR00909">
    <property type="entry name" value="SPERMDNBNDNG"/>
</dbReference>
<dbReference type="PIRSF" id="PIRSF019574">
    <property type="entry name" value="Periplasmic_polyamine_BP"/>
    <property type="match status" value="1"/>
</dbReference>
<keyword evidence="3" id="KW-0732">Signal</keyword>
<evidence type="ECO:0000313" key="5">
    <source>
        <dbReference type="EMBL" id="WYJ76636.1"/>
    </source>
</evidence>
<dbReference type="PANTHER" id="PTHR30222:SF17">
    <property type="entry name" value="SPERMIDINE_PUTRESCINE-BINDING PERIPLASMIC PROTEIN"/>
    <property type="match status" value="1"/>
</dbReference>
<name>A0ABZ2SLB8_9ENTE</name>
<proteinExistence type="predicted"/>
<evidence type="ECO:0000256" key="1">
    <source>
        <dbReference type="ARBA" id="ARBA00004418"/>
    </source>
</evidence>
<dbReference type="Pfam" id="PF13416">
    <property type="entry name" value="SBP_bac_8"/>
    <property type="match status" value="1"/>
</dbReference>
<keyword evidence="2" id="KW-0813">Transport</keyword>
<dbReference type="Proteomes" id="UP000664701">
    <property type="component" value="Chromosome"/>
</dbReference>
<dbReference type="InterPro" id="IPR001188">
    <property type="entry name" value="Sperm_putr-bd"/>
</dbReference>
<dbReference type="Gene3D" id="3.40.190.10">
    <property type="entry name" value="Periplasmic binding protein-like II"/>
    <property type="match status" value="2"/>
</dbReference>
<dbReference type="CDD" id="cd13663">
    <property type="entry name" value="PBP2_PotD_PotF_like_2"/>
    <property type="match status" value="1"/>
</dbReference>